<dbReference type="GO" id="GO:0006506">
    <property type="term" value="P:GPI anchor biosynthetic process"/>
    <property type="evidence" value="ECO:0007669"/>
    <property type="project" value="TreeGrafter"/>
</dbReference>
<dbReference type="PANTHER" id="PTHR14859:SF15">
    <property type="entry name" value="ENDONUCLEASE_EXONUCLEASE_PHOSPHATASE DOMAIN-CONTAINING PROTEIN"/>
    <property type="match status" value="1"/>
</dbReference>
<dbReference type="GO" id="GO:0016020">
    <property type="term" value="C:membrane"/>
    <property type="evidence" value="ECO:0007669"/>
    <property type="project" value="GOC"/>
</dbReference>
<dbReference type="InterPro" id="IPR005135">
    <property type="entry name" value="Endo/exonuclease/phosphatase"/>
</dbReference>
<keyword evidence="3" id="KW-1185">Reference proteome</keyword>
<name>A0A498BU56_9GAMM</name>
<keyword evidence="2" id="KW-0269">Exonuclease</keyword>
<dbReference type="AlphaFoldDB" id="A0A498BU56"/>
<dbReference type="RefSeq" id="WP_121443116.1">
    <property type="nucleotide sequence ID" value="NZ_RCDA01000006.1"/>
</dbReference>
<accession>A0A498BU56</accession>
<sequence length="276" mass="31643">MTVLSHRTPEGAFTALDPVIERDPPRVLRVMSYNIQSGLETSRYHHYFTRGWRHFWPSPSREGNLDRMSHMLHDYDLVGLQEVDAGSFRTGYVNQVEYLARRGTFPYWYYQTNRNLGRIAQHSNGLLTRFRPASIDEHALPGRVPGRGALHMRFGGPGEALNVIIVHLALSRRARMTQLGYLTDLINDHRHVIVMGDFNCHSRSPEFARMVSCTELLEPVHDLHTFPSWKPHRNIDHILLSESLDVSHVRVLDYPLSDHLPITMDVALPDGVQLIG</sequence>
<dbReference type="SUPFAM" id="SSF56219">
    <property type="entry name" value="DNase I-like"/>
    <property type="match status" value="1"/>
</dbReference>
<dbReference type="InterPro" id="IPR051916">
    <property type="entry name" value="GPI-anchor_lipid_remodeler"/>
</dbReference>
<evidence type="ECO:0000313" key="3">
    <source>
        <dbReference type="Proteomes" id="UP000275461"/>
    </source>
</evidence>
<dbReference type="OrthoDB" id="5293344at2"/>
<organism evidence="2 3">
    <name type="scientific">Alkalispirillum mobile</name>
    <dbReference type="NCBI Taxonomy" id="85925"/>
    <lineage>
        <taxon>Bacteria</taxon>
        <taxon>Pseudomonadati</taxon>
        <taxon>Pseudomonadota</taxon>
        <taxon>Gammaproteobacteria</taxon>
        <taxon>Chromatiales</taxon>
        <taxon>Ectothiorhodospiraceae</taxon>
        <taxon>Alkalispirillum</taxon>
    </lineage>
</organism>
<reference evidence="2 3" key="1">
    <citation type="submission" date="2018-10" db="EMBL/GenBank/DDBJ databases">
        <title>Genomic Encyclopedia of Type Strains, Phase IV (KMG-IV): sequencing the most valuable type-strain genomes for metagenomic binning, comparative biology and taxonomic classification.</title>
        <authorList>
            <person name="Goeker M."/>
        </authorList>
    </citation>
    <scope>NUCLEOTIDE SEQUENCE [LARGE SCALE GENOMIC DNA]</scope>
    <source>
        <strain evidence="2 3">DSM 12769</strain>
    </source>
</reference>
<keyword evidence="2" id="KW-0378">Hydrolase</keyword>
<feature type="domain" description="Endonuclease/exonuclease/phosphatase" evidence="1">
    <location>
        <begin position="31"/>
        <end position="259"/>
    </location>
</feature>
<protein>
    <submittedName>
        <fullName evidence="2">Endonuclease/exonuclease/phosphatase family metal-dependent hydrolase</fullName>
    </submittedName>
</protein>
<gene>
    <name evidence="2" type="ORF">DFR31_2607</name>
</gene>
<proteinExistence type="predicted"/>
<dbReference type="Proteomes" id="UP000275461">
    <property type="component" value="Unassembled WGS sequence"/>
</dbReference>
<evidence type="ECO:0000259" key="1">
    <source>
        <dbReference type="Pfam" id="PF03372"/>
    </source>
</evidence>
<dbReference type="Pfam" id="PF03372">
    <property type="entry name" value="Exo_endo_phos"/>
    <property type="match status" value="1"/>
</dbReference>
<dbReference type="GO" id="GO:0004527">
    <property type="term" value="F:exonuclease activity"/>
    <property type="evidence" value="ECO:0007669"/>
    <property type="project" value="UniProtKB-KW"/>
</dbReference>
<keyword evidence="2" id="KW-0255">Endonuclease</keyword>
<comment type="caution">
    <text evidence="2">The sequence shown here is derived from an EMBL/GenBank/DDBJ whole genome shotgun (WGS) entry which is preliminary data.</text>
</comment>
<dbReference type="Gene3D" id="3.60.10.10">
    <property type="entry name" value="Endonuclease/exonuclease/phosphatase"/>
    <property type="match status" value="1"/>
</dbReference>
<dbReference type="GO" id="GO:0004519">
    <property type="term" value="F:endonuclease activity"/>
    <property type="evidence" value="ECO:0007669"/>
    <property type="project" value="UniProtKB-KW"/>
</dbReference>
<dbReference type="InterPro" id="IPR036691">
    <property type="entry name" value="Endo/exonu/phosph_ase_sf"/>
</dbReference>
<keyword evidence="2" id="KW-0540">Nuclease</keyword>
<evidence type="ECO:0000313" key="2">
    <source>
        <dbReference type="EMBL" id="RLK46477.1"/>
    </source>
</evidence>
<dbReference type="PANTHER" id="PTHR14859">
    <property type="entry name" value="CALCOFLUOR WHITE HYPERSENSITIVE PROTEIN PRECURSOR"/>
    <property type="match status" value="1"/>
</dbReference>
<dbReference type="EMBL" id="RCDA01000006">
    <property type="protein sequence ID" value="RLK46477.1"/>
    <property type="molecule type" value="Genomic_DNA"/>
</dbReference>